<keyword evidence="15" id="KW-1185">Reference proteome</keyword>
<keyword evidence="5 12" id="KW-0812">Transmembrane</keyword>
<accession>K8FHY1</accession>
<dbReference type="KEGG" id="bpg:Bathy07g01170"/>
<keyword evidence="10" id="KW-0325">Glycoprotein</keyword>
<feature type="compositionally biased region" description="Low complexity" evidence="11">
    <location>
        <begin position="107"/>
        <end position="118"/>
    </location>
</feature>
<dbReference type="GO" id="GO:0008373">
    <property type="term" value="F:sialyltransferase activity"/>
    <property type="evidence" value="ECO:0007669"/>
    <property type="project" value="InterPro"/>
</dbReference>
<dbReference type="InterPro" id="IPR038578">
    <property type="entry name" value="GT29-like_sf"/>
</dbReference>
<comment type="subcellular location">
    <subcellularLocation>
        <location evidence="1">Golgi apparatus membrane</location>
        <topology evidence="1">Single-pass type II membrane protein</topology>
    </subcellularLocation>
</comment>
<sequence>MMMFRSFLLQALFGGDGGRSTKDSGGGGGGGGGINTTGNTSTAFPKGVGADEMNSSFPSFSSPSTPSSYSKRKKVVLLVFFCILFGGIFFLFGAFEIVRGMTTMSSSASLGESSAQQQMVYKRSDEKNRGWKGEDEEGEDDEDDDAIETNARDRRREYDAESRTTTTRMSESEEMMFQTRLASASEKCLRAPYPQVLGDNGETLKRAQTNMKEFEMRHGNVKDMVSENKKRWRAEGSPGKEIAKTGRRRSRNLLAYAKSHPLEQKCRGERRYRASKYGRSTAHKHLKDCMNRLEDCANAEDARKTAKLMPGVKLLTQNVKNKIACLTVSKKCNPRAMKLGDNKETGMHITGKIETMNEDVRRDYKTCALVGNGPGLRADGVADAIDRHEAVFRFNAYNLGQREGKMQDNNTHFAGTKQTFRMFNKKRSIIPEIWGLKPAPEGETWLFWHYGSAMYYKAANAANPQNVYFLSVPAINHEIDSYFAIRKDVVELGLGKNYACPTNLPTGLHAIMLATMMCDVVNLFGFSYDMKMLESRKDTTSPRVSASHAWGVDTAMLRLLHLSDTINLCTV</sequence>
<feature type="transmembrane region" description="Helical" evidence="12">
    <location>
        <begin position="75"/>
        <end position="95"/>
    </location>
</feature>
<dbReference type="OrthoDB" id="568038at2759"/>
<evidence type="ECO:0000256" key="12">
    <source>
        <dbReference type="SAM" id="Phobius"/>
    </source>
</evidence>
<feature type="compositionally biased region" description="Acidic residues" evidence="11">
    <location>
        <begin position="134"/>
        <end position="147"/>
    </location>
</feature>
<evidence type="ECO:0000256" key="9">
    <source>
        <dbReference type="ARBA" id="ARBA00023136"/>
    </source>
</evidence>
<dbReference type="GO" id="GO:0000139">
    <property type="term" value="C:Golgi membrane"/>
    <property type="evidence" value="ECO:0007669"/>
    <property type="project" value="UniProtKB-SubCell"/>
</dbReference>
<dbReference type="EMBL" id="FO082272">
    <property type="protein sequence ID" value="CCO66274.1"/>
    <property type="molecule type" value="Genomic_DNA"/>
</dbReference>
<keyword evidence="3" id="KW-0328">Glycosyltransferase</keyword>
<dbReference type="PANTHER" id="PTHR11987:SF36">
    <property type="entry name" value="SIA-ALPHA-2,3-GAL-BETA-1,4-GLCNAC-R:ALPHA 2,8-SIALYLTRANSFERASE"/>
    <property type="match status" value="1"/>
</dbReference>
<gene>
    <name evidence="14" type="ORF">Bathy07g01170</name>
</gene>
<evidence type="ECO:0000256" key="2">
    <source>
        <dbReference type="ARBA" id="ARBA00006003"/>
    </source>
</evidence>
<dbReference type="GeneID" id="19014607"/>
<evidence type="ECO:0000313" key="14">
    <source>
        <dbReference type="EMBL" id="CCO66274.1"/>
    </source>
</evidence>
<dbReference type="RefSeq" id="XP_007512186.1">
    <property type="nucleotide sequence ID" value="XM_007512124.1"/>
</dbReference>
<evidence type="ECO:0000256" key="7">
    <source>
        <dbReference type="ARBA" id="ARBA00022989"/>
    </source>
</evidence>
<comment type="similarity">
    <text evidence="2">Belongs to the glycosyltransferase 29 family.</text>
</comment>
<dbReference type="eggNOG" id="KOG1225">
    <property type="taxonomic scope" value="Eukaryota"/>
</dbReference>
<keyword evidence="8" id="KW-0333">Golgi apparatus</keyword>
<evidence type="ECO:0000256" key="13">
    <source>
        <dbReference type="SAM" id="SignalP"/>
    </source>
</evidence>
<evidence type="ECO:0000256" key="11">
    <source>
        <dbReference type="SAM" id="MobiDB-lite"/>
    </source>
</evidence>
<dbReference type="Proteomes" id="UP000198341">
    <property type="component" value="Chromosome 7"/>
</dbReference>
<name>K8FHY1_9CHLO</name>
<evidence type="ECO:0000256" key="4">
    <source>
        <dbReference type="ARBA" id="ARBA00022679"/>
    </source>
</evidence>
<evidence type="ECO:0000256" key="10">
    <source>
        <dbReference type="ARBA" id="ARBA00023180"/>
    </source>
</evidence>
<organism evidence="14 15">
    <name type="scientific">Bathycoccus prasinos</name>
    <dbReference type="NCBI Taxonomy" id="41875"/>
    <lineage>
        <taxon>Eukaryota</taxon>
        <taxon>Viridiplantae</taxon>
        <taxon>Chlorophyta</taxon>
        <taxon>Mamiellophyceae</taxon>
        <taxon>Mamiellales</taxon>
        <taxon>Bathycoccaceae</taxon>
        <taxon>Bathycoccus</taxon>
    </lineage>
</organism>
<feature type="chain" id="PRO_5003917867" evidence="13">
    <location>
        <begin position="19"/>
        <end position="571"/>
    </location>
</feature>
<evidence type="ECO:0000256" key="8">
    <source>
        <dbReference type="ARBA" id="ARBA00023034"/>
    </source>
</evidence>
<evidence type="ECO:0000256" key="1">
    <source>
        <dbReference type="ARBA" id="ARBA00004323"/>
    </source>
</evidence>
<keyword evidence="9 12" id="KW-0472">Membrane</keyword>
<keyword evidence="7 12" id="KW-1133">Transmembrane helix</keyword>
<feature type="region of interest" description="Disordered" evidence="11">
    <location>
        <begin position="107"/>
        <end position="175"/>
    </location>
</feature>
<feature type="region of interest" description="Disordered" evidence="11">
    <location>
        <begin position="19"/>
        <end position="47"/>
    </location>
</feature>
<evidence type="ECO:0000313" key="15">
    <source>
        <dbReference type="Proteomes" id="UP000198341"/>
    </source>
</evidence>
<reference evidence="14 15" key="1">
    <citation type="submission" date="2011-10" db="EMBL/GenBank/DDBJ databases">
        <authorList>
            <person name="Genoscope - CEA"/>
        </authorList>
    </citation>
    <scope>NUCLEOTIDE SEQUENCE [LARGE SCALE GENOMIC DNA]</scope>
    <source>
        <strain evidence="14 15">RCC 1105</strain>
    </source>
</reference>
<dbReference type="Pfam" id="PF00777">
    <property type="entry name" value="Glyco_transf_29"/>
    <property type="match status" value="1"/>
</dbReference>
<dbReference type="InterPro" id="IPR001675">
    <property type="entry name" value="Glyco_trans_29"/>
</dbReference>
<feature type="signal peptide" evidence="13">
    <location>
        <begin position="1"/>
        <end position="18"/>
    </location>
</feature>
<evidence type="ECO:0000256" key="3">
    <source>
        <dbReference type="ARBA" id="ARBA00022676"/>
    </source>
</evidence>
<evidence type="ECO:0000256" key="6">
    <source>
        <dbReference type="ARBA" id="ARBA00022968"/>
    </source>
</evidence>
<keyword evidence="6" id="KW-0735">Signal-anchor</keyword>
<dbReference type="PANTHER" id="PTHR11987">
    <property type="entry name" value="ALPHA-2,8-SIALYLTRANSFERASE"/>
    <property type="match status" value="1"/>
</dbReference>
<dbReference type="InterPro" id="IPR050943">
    <property type="entry name" value="Glycosyltr_29_Sialyltrsf"/>
</dbReference>
<dbReference type="Gene3D" id="3.90.1480.20">
    <property type="entry name" value="Glycosyl transferase family 29"/>
    <property type="match status" value="1"/>
</dbReference>
<protein>
    <submittedName>
        <fullName evidence="14">Uncharacterized protein</fullName>
    </submittedName>
</protein>
<feature type="compositionally biased region" description="Gly residues" evidence="11">
    <location>
        <begin position="19"/>
        <end position="35"/>
    </location>
</feature>
<keyword evidence="4" id="KW-0808">Transferase</keyword>
<evidence type="ECO:0000256" key="5">
    <source>
        <dbReference type="ARBA" id="ARBA00022692"/>
    </source>
</evidence>
<keyword evidence="13" id="KW-0732">Signal</keyword>
<dbReference type="AlphaFoldDB" id="K8FHY1"/>
<feature type="compositionally biased region" description="Basic and acidic residues" evidence="11">
    <location>
        <begin position="122"/>
        <end position="133"/>
    </location>
</feature>
<proteinExistence type="inferred from homology"/>
<feature type="compositionally biased region" description="Basic and acidic residues" evidence="11">
    <location>
        <begin position="150"/>
        <end position="162"/>
    </location>
</feature>